<dbReference type="RefSeq" id="WP_068308450.1">
    <property type="nucleotide sequence ID" value="NZ_DAIOMO010000003.1"/>
</dbReference>
<gene>
    <name evidence="2" type="ORF">SAMN04488071_0438</name>
</gene>
<name>A0A1G6U1C0_9PROT</name>
<evidence type="ECO:0000256" key="1">
    <source>
        <dbReference type="SAM" id="SignalP"/>
    </source>
</evidence>
<dbReference type="EMBL" id="FNAK01000001">
    <property type="protein sequence ID" value="SDD35180.1"/>
    <property type="molecule type" value="Genomic_DNA"/>
</dbReference>
<dbReference type="AlphaFoldDB" id="A0A1G6U1C0"/>
<reference evidence="2 3" key="1">
    <citation type="submission" date="2016-10" db="EMBL/GenBank/DDBJ databases">
        <authorList>
            <person name="de Groot N.N."/>
        </authorList>
    </citation>
    <scope>NUCLEOTIDE SEQUENCE [LARGE SCALE GENOMIC DNA]</scope>
    <source>
        <strain evidence="2 3">CGMCC 1.9109</strain>
    </source>
</reference>
<evidence type="ECO:0000313" key="3">
    <source>
        <dbReference type="Proteomes" id="UP000183685"/>
    </source>
</evidence>
<organism evidence="2 3">
    <name type="scientific">Kordiimonas lacus</name>
    <dbReference type="NCBI Taxonomy" id="637679"/>
    <lineage>
        <taxon>Bacteria</taxon>
        <taxon>Pseudomonadati</taxon>
        <taxon>Pseudomonadota</taxon>
        <taxon>Alphaproteobacteria</taxon>
        <taxon>Kordiimonadales</taxon>
        <taxon>Kordiimonadaceae</taxon>
        <taxon>Kordiimonas</taxon>
    </lineage>
</organism>
<keyword evidence="3" id="KW-1185">Reference proteome</keyword>
<dbReference type="InterPro" id="IPR010642">
    <property type="entry name" value="Invasion_prot_B"/>
</dbReference>
<dbReference type="Gene3D" id="2.60.40.1880">
    <property type="entry name" value="Invasion associated locus B (IalB) protein"/>
    <property type="match status" value="1"/>
</dbReference>
<dbReference type="Proteomes" id="UP000183685">
    <property type="component" value="Unassembled WGS sequence"/>
</dbReference>
<proteinExistence type="predicted"/>
<evidence type="ECO:0000313" key="2">
    <source>
        <dbReference type="EMBL" id="SDD35180.1"/>
    </source>
</evidence>
<keyword evidence="1" id="KW-0732">Signal</keyword>
<protein>
    <submittedName>
        <fullName evidence="2">Invasion protein IalB, involved in pathogenesis</fullName>
    </submittedName>
</protein>
<dbReference type="STRING" id="637679.GCA_001550055_00451"/>
<dbReference type="Pfam" id="PF06776">
    <property type="entry name" value="IalB"/>
    <property type="match status" value="1"/>
</dbReference>
<dbReference type="OrthoDB" id="9806572at2"/>
<sequence>MRQLQAFTLTALLVISFTAAAFAQGTPRKLSSHNDWDAMVAGSGSNKVCYVISVPKKTWISRKGAIRGDIYMTVTHRPAFGVKDEVNVVVGYPIRQGSEARINVDGQKNYQFFTEGSGAWAYDPKDDRSVVAAMKAGINLEVRATSQRGTNTRDTFSLRGFTAAYNAASRACR</sequence>
<dbReference type="InterPro" id="IPR038696">
    <property type="entry name" value="IalB_sf"/>
</dbReference>
<feature type="signal peptide" evidence="1">
    <location>
        <begin position="1"/>
        <end position="23"/>
    </location>
</feature>
<feature type="chain" id="PRO_5010353667" evidence="1">
    <location>
        <begin position="24"/>
        <end position="173"/>
    </location>
</feature>
<accession>A0A1G6U1C0</accession>